<evidence type="ECO:0000313" key="2">
    <source>
        <dbReference type="Proteomes" id="UP001151532"/>
    </source>
</evidence>
<evidence type="ECO:0000313" key="1">
    <source>
        <dbReference type="EMBL" id="KAJ6732109.1"/>
    </source>
</evidence>
<proteinExistence type="predicted"/>
<reference evidence="1" key="1">
    <citation type="submission" date="2022-11" db="EMBL/GenBank/DDBJ databases">
        <authorList>
            <person name="Hyden B.L."/>
            <person name="Feng K."/>
            <person name="Yates T."/>
            <person name="Jawdy S."/>
            <person name="Smart L.B."/>
            <person name="Muchero W."/>
        </authorList>
    </citation>
    <scope>NUCLEOTIDE SEQUENCE</scope>
    <source>
        <tissue evidence="1">Shoot tip</tissue>
    </source>
</reference>
<protein>
    <submittedName>
        <fullName evidence="1">Uncharacterized protein</fullName>
    </submittedName>
</protein>
<name>A0A9Q0UL21_SALPP</name>
<accession>A0A9Q0UL21</accession>
<reference evidence="1" key="2">
    <citation type="journal article" date="2023" name="Int. J. Mol. Sci.">
        <title>De Novo Assembly and Annotation of 11 Diverse Shrub Willow (Salix) Genomes Reveals Novel Gene Organization in Sex-Linked Regions.</title>
        <authorList>
            <person name="Hyden B."/>
            <person name="Feng K."/>
            <person name="Yates T.B."/>
            <person name="Jawdy S."/>
            <person name="Cereghino C."/>
            <person name="Smart L.B."/>
            <person name="Muchero W."/>
        </authorList>
    </citation>
    <scope>NUCLEOTIDE SEQUENCE</scope>
    <source>
        <tissue evidence="1">Shoot tip</tissue>
    </source>
</reference>
<sequence>MASRGVMKRKRVTIKALALVGCCV</sequence>
<organism evidence="1 2">
    <name type="scientific">Salix purpurea</name>
    <name type="common">Purple osier willow</name>
    <dbReference type="NCBI Taxonomy" id="77065"/>
    <lineage>
        <taxon>Eukaryota</taxon>
        <taxon>Viridiplantae</taxon>
        <taxon>Streptophyta</taxon>
        <taxon>Embryophyta</taxon>
        <taxon>Tracheophyta</taxon>
        <taxon>Spermatophyta</taxon>
        <taxon>Magnoliopsida</taxon>
        <taxon>eudicotyledons</taxon>
        <taxon>Gunneridae</taxon>
        <taxon>Pentapetalae</taxon>
        <taxon>rosids</taxon>
        <taxon>fabids</taxon>
        <taxon>Malpighiales</taxon>
        <taxon>Salicaceae</taxon>
        <taxon>Saliceae</taxon>
        <taxon>Salix</taxon>
    </lineage>
</organism>
<gene>
    <name evidence="1" type="ORF">OIU79_003264</name>
</gene>
<comment type="caution">
    <text evidence="1">The sequence shown here is derived from an EMBL/GenBank/DDBJ whole genome shotgun (WGS) entry which is preliminary data.</text>
</comment>
<dbReference type="Proteomes" id="UP001151532">
    <property type="component" value="Chromosome 18"/>
</dbReference>
<dbReference type="AlphaFoldDB" id="A0A9Q0UL21"/>
<dbReference type="EMBL" id="JAPFFK010000012">
    <property type="protein sequence ID" value="KAJ6732109.1"/>
    <property type="molecule type" value="Genomic_DNA"/>
</dbReference>
<keyword evidence="2" id="KW-1185">Reference proteome</keyword>